<protein>
    <recommendedName>
        <fullName evidence="4">Tesmin/TSO1-like CXC domain-containing protein</fullName>
    </recommendedName>
</protein>
<name>A0A0J7KBW4_LASNI</name>
<evidence type="ECO:0000313" key="3">
    <source>
        <dbReference type="Proteomes" id="UP000036403"/>
    </source>
</evidence>
<dbReference type="EMBL" id="LBMM01009991">
    <property type="protein sequence ID" value="KMQ87739.1"/>
    <property type="molecule type" value="Genomic_DNA"/>
</dbReference>
<dbReference type="AlphaFoldDB" id="A0A0J7KBW4"/>
<evidence type="ECO:0008006" key="4">
    <source>
        <dbReference type="Google" id="ProtNLM"/>
    </source>
</evidence>
<dbReference type="STRING" id="67767.A0A0J7KBW4"/>
<keyword evidence="3" id="KW-1185">Reference proteome</keyword>
<accession>A0A0J7KBW4</accession>
<gene>
    <name evidence="2" type="ORF">RF55_12895</name>
</gene>
<dbReference type="Proteomes" id="UP000036403">
    <property type="component" value="Unassembled WGS sequence"/>
</dbReference>
<sequence>MKPGKGKSVKRLYSSTSLQDPTLAEHILFYHAFTGCDTTSALFNQGKIKITSIKKTEDLREAMNSFKYPYADPDVINDAGEKVLVALYGGQRNDCLNKLRYDSFGRSITKSKFNLACLPPTKAAARQHSLRTYHQVQQWMGKKKIAESWGWKQGPNGLMPIFTLQEPAPAELLKFVTCKCEKGCGKQCGCRKAGLKCSDICFFCHGQSCANAKEIDHAESDSDDEELETRMGQFYAQSNRFGAPLDMYLDFPNNDTLLDEEYQAPDILIQELIDEMYPENVEINVSDNPGPSESKRPKLS</sequence>
<evidence type="ECO:0000313" key="2">
    <source>
        <dbReference type="EMBL" id="KMQ87739.1"/>
    </source>
</evidence>
<dbReference type="OrthoDB" id="7699940at2759"/>
<organism evidence="2 3">
    <name type="scientific">Lasius niger</name>
    <name type="common">Black garden ant</name>
    <dbReference type="NCBI Taxonomy" id="67767"/>
    <lineage>
        <taxon>Eukaryota</taxon>
        <taxon>Metazoa</taxon>
        <taxon>Ecdysozoa</taxon>
        <taxon>Arthropoda</taxon>
        <taxon>Hexapoda</taxon>
        <taxon>Insecta</taxon>
        <taxon>Pterygota</taxon>
        <taxon>Neoptera</taxon>
        <taxon>Endopterygota</taxon>
        <taxon>Hymenoptera</taxon>
        <taxon>Apocrita</taxon>
        <taxon>Aculeata</taxon>
        <taxon>Formicoidea</taxon>
        <taxon>Formicidae</taxon>
        <taxon>Formicinae</taxon>
        <taxon>Lasius</taxon>
        <taxon>Lasius</taxon>
    </lineage>
</organism>
<feature type="region of interest" description="Disordered" evidence="1">
    <location>
        <begin position="281"/>
        <end position="300"/>
    </location>
</feature>
<reference evidence="2 3" key="1">
    <citation type="submission" date="2015-04" db="EMBL/GenBank/DDBJ databases">
        <title>Lasius niger genome sequencing.</title>
        <authorList>
            <person name="Konorov E.A."/>
            <person name="Nikitin M.A."/>
            <person name="Kirill M.V."/>
            <person name="Chang P."/>
        </authorList>
    </citation>
    <scope>NUCLEOTIDE SEQUENCE [LARGE SCALE GENOMIC DNA]</scope>
    <source>
        <tissue evidence="2">Whole</tissue>
    </source>
</reference>
<evidence type="ECO:0000256" key="1">
    <source>
        <dbReference type="SAM" id="MobiDB-lite"/>
    </source>
</evidence>
<proteinExistence type="predicted"/>
<comment type="caution">
    <text evidence="2">The sequence shown here is derived from an EMBL/GenBank/DDBJ whole genome shotgun (WGS) entry which is preliminary data.</text>
</comment>
<dbReference type="PaxDb" id="67767-A0A0J7KBW4"/>